<dbReference type="GO" id="GO:0043007">
    <property type="term" value="P:maintenance of rDNA"/>
    <property type="evidence" value="ECO:0007669"/>
    <property type="project" value="EnsemblFungi"/>
</dbReference>
<dbReference type="EMBL" id="CP002499">
    <property type="protein sequence ID" value="AET38625.1"/>
    <property type="molecule type" value="Genomic_DNA"/>
</dbReference>
<dbReference type="GO" id="GO:0003682">
    <property type="term" value="F:chromatin binding"/>
    <property type="evidence" value="ECO:0007669"/>
    <property type="project" value="EnsemblFungi"/>
</dbReference>
<dbReference type="PANTHER" id="PTHR14222:SF2">
    <property type="entry name" value="CONDENSIN COMPLEX SUBUNIT 1"/>
    <property type="match status" value="1"/>
</dbReference>
<dbReference type="GO" id="GO:0044804">
    <property type="term" value="P:nucleophagy"/>
    <property type="evidence" value="ECO:0007669"/>
    <property type="project" value="EnsemblFungi"/>
</dbReference>
<dbReference type="Proteomes" id="UP000006790">
    <property type="component" value="Chromosome 3"/>
</dbReference>
<dbReference type="RefSeq" id="XP_003645442.1">
    <property type="nucleotide sequence ID" value="XM_003645394.1"/>
</dbReference>
<dbReference type="InParanoid" id="G8JR56"/>
<dbReference type="GO" id="GO:0000796">
    <property type="term" value="C:condensin complex"/>
    <property type="evidence" value="ECO:0007669"/>
    <property type="project" value="EnsemblFungi"/>
</dbReference>
<comment type="similarity">
    <text evidence="3 10">Belongs to the CND1 (condensin subunit 1) family.</text>
</comment>
<dbReference type="OMA" id="CPLEKLW"/>
<keyword evidence="7 10" id="KW-0226">DNA condensation</keyword>
<keyword evidence="15" id="KW-1185">Reference proteome</keyword>
<dbReference type="STRING" id="931890.G8JR56"/>
<comment type="subcellular location">
    <subcellularLocation>
        <location evidence="2">Chromosome</location>
    </subcellularLocation>
    <subcellularLocation>
        <location evidence="1">Nucleus</location>
    </subcellularLocation>
</comment>
<dbReference type="InterPro" id="IPR007673">
    <property type="entry name" value="Condensin_cplx_su1"/>
</dbReference>
<dbReference type="GO" id="GO:0070550">
    <property type="term" value="P:rDNA chromatin condensation"/>
    <property type="evidence" value="ECO:0007669"/>
    <property type="project" value="EnsemblFungi"/>
</dbReference>
<dbReference type="FunFam" id="1.25.10.10:FF:000272">
    <property type="entry name" value="Condensin complex subunit 1"/>
    <property type="match status" value="1"/>
</dbReference>
<dbReference type="GO" id="GO:0042393">
    <property type="term" value="F:histone binding"/>
    <property type="evidence" value="ECO:0007669"/>
    <property type="project" value="TreeGrafter"/>
</dbReference>
<dbReference type="InterPro" id="IPR011989">
    <property type="entry name" value="ARM-like"/>
</dbReference>
<dbReference type="GO" id="GO:0070058">
    <property type="term" value="P:tRNA gene clustering"/>
    <property type="evidence" value="ECO:0007669"/>
    <property type="project" value="EnsemblFungi"/>
</dbReference>
<dbReference type="GO" id="GO:1903342">
    <property type="term" value="P:negative regulation of meiotic DNA double-strand break formation"/>
    <property type="evidence" value="ECO:0007669"/>
    <property type="project" value="EnsemblFungi"/>
</dbReference>
<evidence type="ECO:0000259" key="12">
    <source>
        <dbReference type="Pfam" id="PF12717"/>
    </source>
</evidence>
<gene>
    <name evidence="14" type="ordered locus">Ecym_3121</name>
</gene>
<dbReference type="InterPro" id="IPR032682">
    <property type="entry name" value="Cnd1_C"/>
</dbReference>
<keyword evidence="9 10" id="KW-0131">Cell cycle</keyword>
<evidence type="ECO:0000259" key="13">
    <source>
        <dbReference type="Pfam" id="PF12922"/>
    </source>
</evidence>
<comment type="function">
    <text evidence="10">Regulatory subunit of the condensin complex, a complex required for conversion of interphase chromatin into mitotic-like condense chromosomes. The condensin complex probably introduces positive supercoils into relaxed DNA in the presence of type I topoisomerases and converts nicked DNA into positive knotted forms in the presence of type II topoisomerases.</text>
</comment>
<evidence type="ECO:0000256" key="4">
    <source>
        <dbReference type="ARBA" id="ARBA00022454"/>
    </source>
</evidence>
<evidence type="ECO:0000256" key="6">
    <source>
        <dbReference type="ARBA" id="ARBA00022776"/>
    </source>
</evidence>
<dbReference type="SUPFAM" id="SSF48371">
    <property type="entry name" value="ARM repeat"/>
    <property type="match status" value="1"/>
</dbReference>
<dbReference type="FunFam" id="1.25.10.10:FF:000687">
    <property type="entry name" value="Condensin complex subunit 1"/>
    <property type="match status" value="1"/>
</dbReference>
<evidence type="ECO:0000256" key="11">
    <source>
        <dbReference type="SAM" id="MobiDB-lite"/>
    </source>
</evidence>
<dbReference type="AlphaFoldDB" id="G8JR56"/>
<dbReference type="FunCoup" id="G8JR56">
    <property type="interactions" value="593"/>
</dbReference>
<evidence type="ECO:0000256" key="1">
    <source>
        <dbReference type="ARBA" id="ARBA00004123"/>
    </source>
</evidence>
<dbReference type="GeneID" id="11468687"/>
<dbReference type="GO" id="GO:0005730">
    <property type="term" value="C:nucleolus"/>
    <property type="evidence" value="ECO:0007669"/>
    <property type="project" value="EnsemblFungi"/>
</dbReference>
<evidence type="ECO:0000256" key="3">
    <source>
        <dbReference type="ARBA" id="ARBA00009606"/>
    </source>
</evidence>
<feature type="region of interest" description="Disordered" evidence="11">
    <location>
        <begin position="480"/>
        <end position="501"/>
    </location>
</feature>
<dbReference type="GO" id="GO:0051301">
    <property type="term" value="P:cell division"/>
    <property type="evidence" value="ECO:0007669"/>
    <property type="project" value="UniProtKB-KW"/>
</dbReference>
<keyword evidence="8" id="KW-0539">Nucleus</keyword>
<evidence type="ECO:0000256" key="2">
    <source>
        <dbReference type="ARBA" id="ARBA00004286"/>
    </source>
</evidence>
<dbReference type="Gene3D" id="1.25.10.10">
    <property type="entry name" value="Leucine-rich Repeat Variant"/>
    <property type="match status" value="2"/>
</dbReference>
<dbReference type="GO" id="GO:0007130">
    <property type="term" value="P:synaptonemal complex assembly"/>
    <property type="evidence" value="ECO:0007669"/>
    <property type="project" value="EnsemblFungi"/>
</dbReference>
<feature type="compositionally biased region" description="Basic and acidic residues" evidence="11">
    <location>
        <begin position="482"/>
        <end position="501"/>
    </location>
</feature>
<dbReference type="GO" id="GO:0007076">
    <property type="term" value="P:mitotic chromosome condensation"/>
    <property type="evidence" value="ECO:0007669"/>
    <property type="project" value="EnsemblFungi"/>
</dbReference>
<evidence type="ECO:0000256" key="9">
    <source>
        <dbReference type="ARBA" id="ARBA00023306"/>
    </source>
</evidence>
<dbReference type="OrthoDB" id="436262at2759"/>
<evidence type="ECO:0000313" key="14">
    <source>
        <dbReference type="EMBL" id="AET38625.1"/>
    </source>
</evidence>
<accession>G8JR56</accession>
<dbReference type="GO" id="GO:0010032">
    <property type="term" value="P:meiotic chromosome condensation"/>
    <property type="evidence" value="ECO:0007669"/>
    <property type="project" value="EnsemblFungi"/>
</dbReference>
<keyword evidence="6 10" id="KW-0498">Mitosis</keyword>
<dbReference type="InterPro" id="IPR024324">
    <property type="entry name" value="Condensin_cplx_su1_N"/>
</dbReference>
<keyword evidence="5 10" id="KW-0132">Cell division</keyword>
<evidence type="ECO:0000256" key="10">
    <source>
        <dbReference type="PIRNR" id="PIRNR017127"/>
    </source>
</evidence>
<feature type="domain" description="Condensin complex subunit 1 C-terminal" evidence="12">
    <location>
        <begin position="970"/>
        <end position="1130"/>
    </location>
</feature>
<reference evidence="15" key="1">
    <citation type="journal article" date="2012" name="G3 (Bethesda)">
        <title>Pichia sorbitophila, an interspecies yeast hybrid reveals early steps of genome resolution following polyploidization.</title>
        <authorList>
            <person name="Leh Louis V."/>
            <person name="Despons L."/>
            <person name="Friedrich A."/>
            <person name="Martin T."/>
            <person name="Durrens P."/>
            <person name="Casaregola S."/>
            <person name="Neuveglise C."/>
            <person name="Fairhead C."/>
            <person name="Marck C."/>
            <person name="Cruz J.A."/>
            <person name="Straub M.L."/>
            <person name="Kugler V."/>
            <person name="Sacerdot C."/>
            <person name="Uzunov Z."/>
            <person name="Thierry A."/>
            <person name="Weiss S."/>
            <person name="Bleykasten C."/>
            <person name="De Montigny J."/>
            <person name="Jacques N."/>
            <person name="Jung P."/>
            <person name="Lemaire M."/>
            <person name="Mallet S."/>
            <person name="Morel G."/>
            <person name="Richard G.F."/>
            <person name="Sarkar A."/>
            <person name="Savel G."/>
            <person name="Schacherer J."/>
            <person name="Seret M.L."/>
            <person name="Talla E."/>
            <person name="Samson G."/>
            <person name="Jubin C."/>
            <person name="Poulain J."/>
            <person name="Vacherie B."/>
            <person name="Barbe V."/>
            <person name="Pelletier E."/>
            <person name="Sherman D.J."/>
            <person name="Westhof E."/>
            <person name="Weissenbach J."/>
            <person name="Baret P.V."/>
            <person name="Wincker P."/>
            <person name="Gaillardin C."/>
            <person name="Dujon B."/>
            <person name="Souciet J.L."/>
        </authorList>
    </citation>
    <scope>NUCLEOTIDE SEQUENCE [LARGE SCALE GENOMIC DNA]</scope>
    <source>
        <strain evidence="15">CBS 270.75 / DBVPG 7215 / KCTC 17166 / NRRL Y-17582</strain>
    </source>
</reference>
<evidence type="ECO:0000313" key="15">
    <source>
        <dbReference type="Proteomes" id="UP000006790"/>
    </source>
</evidence>
<dbReference type="PIRSF" id="PIRSF017127">
    <property type="entry name" value="Condensin_D2"/>
    <property type="match status" value="1"/>
</dbReference>
<dbReference type="PANTHER" id="PTHR14222">
    <property type="entry name" value="CONDENSIN"/>
    <property type="match status" value="1"/>
</dbReference>
<evidence type="ECO:0000256" key="7">
    <source>
        <dbReference type="ARBA" id="ARBA00023067"/>
    </source>
</evidence>
<dbReference type="InterPro" id="IPR016024">
    <property type="entry name" value="ARM-type_fold"/>
</dbReference>
<protein>
    <recommendedName>
        <fullName evidence="10">Condensin complex subunit 1</fullName>
    </recommendedName>
</protein>
<proteinExistence type="inferred from homology"/>
<dbReference type="HOGENOM" id="CLU_001867_1_0_1"/>
<sequence>MVGFRLSAYLTRFQTCDKRSFPPVDNANREINLITDRLAISPEDIYSDEELLDTLIDLAHGFSHLLPKLQQQLSYLVSSCLKNLAQTINVNLSSNASNDEIIGMLPLWKSYLERYGYLLHVMLIFLQEDVAAASIASTGKSSSKRQISSSTIDLFKRSCDQIEGFLEAVVKVLDLNLSKMFQTTAERDLFIGLYTKPLFVLIETEQVVKVHSLKMFTIRIIATSVKHHGQLSSVQNAILSTLTYFPHLTNFNAEVLKVVNDDFDYPQLTEEVLRDISNKEFSAKDNTGPKAISSFLVRLSELIPKIVLRQMTLIVKLLNNSSFTLRCAIVETCGNIVIDICKNKQELERYKNQVEVLLELLEERFLDSNPYVRSKAIQGCLKVCDLDAKFNKNRLNLTRLAVRSLQDRSSLVRRNSVKLLSKLILTHPFTQMHGTQLRLSQWEQRHKNALHQLDTLLKDSNEDPEEDSLEHTPEHGVALQNSHEKGHEHSENTLENETENKNLMENTQAIFKIRLTIQYYKDAVDFITIIHEGIYLACGLLFSRNRNEVLETMDFFALADAYDIELSHLGIKRMLNLVWMKGANDEGTSIASHLVDCYKDLFFTAPESSNCKEKAAYIAKNLVQLTKDTSFADLASLEKLLGLMYLEKLIDQNVVNVLWGIYNSAANKDQGTFTNDQIHGSIIVLGMLSLVDNEVALKGLDALLNSGLGEPGRKDLILSKFSCIALQRMMPGGSEQSSTFQVPREEDAVRKLHDKIIEYTEDQNFYPVCEHAINALFAISRQPDVVCSELIKEKTMMTFGELENSSAQNTTYRIVSLTQLLFIVGQVAIKTIVYLEKCEAEFKKRKIETEIAKNNRKSATTKKDDVDVSVQHEEETQKELEMIGGTNEDDFADAVHFIKENKLLFGENSLLAKFGSLVEEIVSNTAKFSDPMLQRAAVLCLEKFMCVSSKFCERNLPLLITVMEKSKDPIIRSNAVLGLGDMAVCFNNLVDENTDYLYHRLHDENIMVQRTCLMTVTFLILAGQVKVKGQLGQMAKCLEYPDQGMSDMCKLFFTELAAKDNAIYNGFIDIFSSLSNDEELKKDSFKRIMKFLLSFIEKERHQRQLCEKLLNKLSKVDTQKQWDDIAFILNTIPYKNEKITTELEKGFKLVNARE</sequence>
<dbReference type="KEGG" id="erc:Ecym_3121"/>
<evidence type="ECO:0000256" key="5">
    <source>
        <dbReference type="ARBA" id="ARBA00022618"/>
    </source>
</evidence>
<dbReference type="GO" id="GO:0000779">
    <property type="term" value="C:condensed chromosome, centromeric region"/>
    <property type="evidence" value="ECO:0007669"/>
    <property type="project" value="TreeGrafter"/>
</dbReference>
<dbReference type="eggNOG" id="KOG0414">
    <property type="taxonomic scope" value="Eukaryota"/>
</dbReference>
<dbReference type="Pfam" id="PF12717">
    <property type="entry name" value="Cnd1"/>
    <property type="match status" value="1"/>
</dbReference>
<dbReference type="GO" id="GO:0051307">
    <property type="term" value="P:meiotic chromosome separation"/>
    <property type="evidence" value="ECO:0007669"/>
    <property type="project" value="EnsemblFungi"/>
</dbReference>
<evidence type="ECO:0000256" key="8">
    <source>
        <dbReference type="ARBA" id="ARBA00023242"/>
    </source>
</evidence>
<name>G8JR56_ERECY</name>
<dbReference type="GO" id="GO:0030466">
    <property type="term" value="P:silent mating-type cassette heterochromatin formation"/>
    <property type="evidence" value="ECO:0007669"/>
    <property type="project" value="EnsemblFungi"/>
</dbReference>
<organism evidence="14 15">
    <name type="scientific">Eremothecium cymbalariae (strain CBS 270.75 / DBVPG 7215 / KCTC 17166 / NRRL Y-17582)</name>
    <name type="common">Yeast</name>
    <dbReference type="NCBI Taxonomy" id="931890"/>
    <lineage>
        <taxon>Eukaryota</taxon>
        <taxon>Fungi</taxon>
        <taxon>Dikarya</taxon>
        <taxon>Ascomycota</taxon>
        <taxon>Saccharomycotina</taxon>
        <taxon>Saccharomycetes</taxon>
        <taxon>Saccharomycetales</taxon>
        <taxon>Saccharomycetaceae</taxon>
        <taxon>Eremothecium</taxon>
    </lineage>
</organism>
<dbReference type="Pfam" id="PF12922">
    <property type="entry name" value="Cnd1_N"/>
    <property type="match status" value="1"/>
</dbReference>
<dbReference type="InterPro" id="IPR026971">
    <property type="entry name" value="CND1/NCAPD3"/>
</dbReference>
<keyword evidence="4" id="KW-0158">Chromosome</keyword>
<feature type="domain" description="Condensin complex subunit 1 N-terminal" evidence="13">
    <location>
        <begin position="67"/>
        <end position="233"/>
    </location>
</feature>